<feature type="region of interest" description="Disordered" evidence="1">
    <location>
        <begin position="174"/>
        <end position="194"/>
    </location>
</feature>
<proteinExistence type="predicted"/>
<reference evidence="3 4" key="1">
    <citation type="submission" date="2023-11" db="EMBL/GenBank/DDBJ databases">
        <title>Actinomadura monticuli sp. nov., isolated from volcanic ash.</title>
        <authorList>
            <person name="Lee S.D."/>
            <person name="Yang H."/>
            <person name="Kim I.S."/>
        </authorList>
    </citation>
    <scope>NUCLEOTIDE SEQUENCE [LARGE SCALE GENOMIC DNA]</scope>
    <source>
        <strain evidence="3 4">DSM 45346</strain>
    </source>
</reference>
<feature type="domain" description="RAMA" evidence="2">
    <location>
        <begin position="190"/>
        <end position="283"/>
    </location>
</feature>
<comment type="caution">
    <text evidence="3">The sequence shown here is derived from an EMBL/GenBank/DDBJ whole genome shotgun (WGS) entry which is preliminary data.</text>
</comment>
<evidence type="ECO:0000313" key="3">
    <source>
        <dbReference type="EMBL" id="MFA1556541.1"/>
    </source>
</evidence>
<sequence length="289" mass="31412">MEEILEIGAVGSLATNVVIPGSAQAPIDVYIDHVALRVAIVERVGTRSLGSDWDVPGVYALLDPASSDGTWGVYVGKAPAGIKSRLSDHLSGKDHWSRAVLLRRDTSYGFHSAQVGWLEGRLYDLLHAVPEARLHNLRRPVDETLPPHDRQMLENCVVPFVRVLRLLGYDATTSNAMPEPPLPRPRVPSDSGRRVRRKIHGTVPDLLLAGLLEAQAKLVSTSRAHPAEAIILPDGRIEHDGRLFGSPSGAADYVTKGSENGWTFWAVETDTGTITLDSLRKRLSPPSPG</sequence>
<organism evidence="3 4">
    <name type="scientific">Actinomadura chokoriensis</name>
    <dbReference type="NCBI Taxonomy" id="454156"/>
    <lineage>
        <taxon>Bacteria</taxon>
        <taxon>Bacillati</taxon>
        <taxon>Actinomycetota</taxon>
        <taxon>Actinomycetes</taxon>
        <taxon>Streptosporangiales</taxon>
        <taxon>Thermomonosporaceae</taxon>
        <taxon>Actinomadura</taxon>
    </lineage>
</organism>
<evidence type="ECO:0000259" key="2">
    <source>
        <dbReference type="Pfam" id="PF18755"/>
    </source>
</evidence>
<dbReference type="InterPro" id="IPR040843">
    <property type="entry name" value="RAMA"/>
</dbReference>
<gene>
    <name evidence="3" type="ORF">SM436_22855</name>
</gene>
<dbReference type="EMBL" id="JAXCEH010000016">
    <property type="protein sequence ID" value="MFA1556541.1"/>
    <property type="molecule type" value="Genomic_DNA"/>
</dbReference>
<protein>
    <recommendedName>
        <fullName evidence="2">RAMA domain-containing protein</fullName>
    </recommendedName>
</protein>
<dbReference type="RefSeq" id="WP_371943289.1">
    <property type="nucleotide sequence ID" value="NZ_JAXCEH010000016.1"/>
</dbReference>
<evidence type="ECO:0000313" key="4">
    <source>
        <dbReference type="Proteomes" id="UP001569904"/>
    </source>
</evidence>
<name>A0ABV4R0Z7_9ACTN</name>
<evidence type="ECO:0000256" key="1">
    <source>
        <dbReference type="SAM" id="MobiDB-lite"/>
    </source>
</evidence>
<dbReference type="Pfam" id="PF18755">
    <property type="entry name" value="RAMA"/>
    <property type="match status" value="1"/>
</dbReference>
<dbReference type="Proteomes" id="UP001569904">
    <property type="component" value="Unassembled WGS sequence"/>
</dbReference>
<keyword evidence="4" id="KW-1185">Reference proteome</keyword>
<accession>A0ABV4R0Z7</accession>